<dbReference type="FunFam" id="3.40.50.2000:FF:000055">
    <property type="entry name" value="Glycosyltransferase"/>
    <property type="match status" value="1"/>
</dbReference>
<gene>
    <name evidence="6" type="ORF">AQUCO_01000171v1</name>
</gene>
<proteinExistence type="inferred from homology"/>
<dbReference type="PROSITE" id="PS00375">
    <property type="entry name" value="UDPGT"/>
    <property type="match status" value="1"/>
</dbReference>
<accession>A0A2G5E8K4</accession>
<dbReference type="InParanoid" id="A0A2G5E8K4"/>
<evidence type="ECO:0000313" key="7">
    <source>
        <dbReference type="Proteomes" id="UP000230069"/>
    </source>
</evidence>
<keyword evidence="7" id="KW-1185">Reference proteome</keyword>
<name>A0A2G5E8K4_AQUCA</name>
<protein>
    <recommendedName>
        <fullName evidence="4">Glycosyltransferase</fullName>
        <ecNumber evidence="4">2.4.1.-</ecNumber>
    </recommendedName>
</protein>
<dbReference type="CDD" id="cd03784">
    <property type="entry name" value="GT1_Gtf-like"/>
    <property type="match status" value="1"/>
</dbReference>
<dbReference type="GO" id="GO:0080043">
    <property type="term" value="F:quercetin 3-O-glucosyltransferase activity"/>
    <property type="evidence" value="ECO:0007669"/>
    <property type="project" value="TreeGrafter"/>
</dbReference>
<dbReference type="PANTHER" id="PTHR11926:SF1498">
    <property type="entry name" value="GLYCOSYLTRANSFERASE"/>
    <property type="match status" value="1"/>
</dbReference>
<dbReference type="SUPFAM" id="SSF53756">
    <property type="entry name" value="UDP-Glycosyltransferase/glycogen phosphorylase"/>
    <property type="match status" value="1"/>
</dbReference>
<keyword evidence="2 3" id="KW-0808">Transferase</keyword>
<dbReference type="InterPro" id="IPR035595">
    <property type="entry name" value="UDP_glycos_trans_CS"/>
</dbReference>
<evidence type="ECO:0000256" key="1">
    <source>
        <dbReference type="ARBA" id="ARBA00009995"/>
    </source>
</evidence>
<sequence>MASTFLSENKKPHAVCIPYPAQGHINPMLKFAKLLYTKGFHITFVNTEHNHNRILKSRGPDSLNGLPDFRFETIPDGLPPSDANSTQDIPALCDSTSKNCLVPFHNLIAELNNTTTAVTCIVSDGAMSFTLDVAHELSLPEIIFWTPSACGFACYLHYHHLVQRGFAPLKDESDLTNGYLDTPVDRLIGIKHMRLRDFPTFIRTTDRKDIMLNYIIREIERTYKASALMINTFDAFEQEVLNLIITSELTQSLPPIYTVGPLQLLLNQIPHTGLESIGSNLWKDEPKCLEWLDLKKPNSVVYVNFGSITVMTPEQMIEFAWGLANSKQPFLWIIRPDLVAGDAAILPSEFLTETQERGLLASWCPQEQVLNHTSIGGFLTHCGWNSTLESVCGGVPMICWPFFAEQQTNCRYACTHWGIGIEIDNNVKRNEVESLVKELMEGEKGKEMKIKVMEWKKKAEEATSPSGSSYKNIDKLVNEILML</sequence>
<dbReference type="FunFam" id="3.40.50.2000:FF:000027">
    <property type="entry name" value="Glycosyltransferase"/>
    <property type="match status" value="1"/>
</dbReference>
<dbReference type="GO" id="GO:0080044">
    <property type="term" value="F:quercetin 7-O-glucosyltransferase activity"/>
    <property type="evidence" value="ECO:0007669"/>
    <property type="project" value="TreeGrafter"/>
</dbReference>
<dbReference type="AlphaFoldDB" id="A0A2G5E8K4"/>
<dbReference type="Pfam" id="PF26168">
    <property type="entry name" value="Glyco_transf_N"/>
    <property type="match status" value="1"/>
</dbReference>
<dbReference type="EC" id="2.4.1.-" evidence="4"/>
<dbReference type="Pfam" id="PF00201">
    <property type="entry name" value="UDPGT"/>
    <property type="match status" value="1"/>
</dbReference>
<reference evidence="6 7" key="1">
    <citation type="submission" date="2017-09" db="EMBL/GenBank/DDBJ databases">
        <title>WGS assembly of Aquilegia coerulea Goldsmith.</title>
        <authorList>
            <person name="Hodges S."/>
            <person name="Kramer E."/>
            <person name="Nordborg M."/>
            <person name="Tomkins J."/>
            <person name="Borevitz J."/>
            <person name="Derieg N."/>
            <person name="Yan J."/>
            <person name="Mihaltcheva S."/>
            <person name="Hayes R.D."/>
            <person name="Rokhsar D."/>
        </authorList>
    </citation>
    <scope>NUCLEOTIDE SEQUENCE [LARGE SCALE GENOMIC DNA]</scope>
    <source>
        <strain evidence="7">cv. Goldsmith</strain>
    </source>
</reference>
<keyword evidence="3" id="KW-0328">Glycosyltransferase</keyword>
<evidence type="ECO:0000256" key="2">
    <source>
        <dbReference type="ARBA" id="ARBA00022679"/>
    </source>
</evidence>
<evidence type="ECO:0000256" key="3">
    <source>
        <dbReference type="RuleBase" id="RU003718"/>
    </source>
</evidence>
<feature type="domain" description="Glycosyltransferase N-terminal" evidence="5">
    <location>
        <begin position="15"/>
        <end position="138"/>
    </location>
</feature>
<dbReference type="EMBL" id="KZ305027">
    <property type="protein sequence ID" value="PIA52098.1"/>
    <property type="molecule type" value="Genomic_DNA"/>
</dbReference>
<dbReference type="InterPro" id="IPR002213">
    <property type="entry name" value="UDP_glucos_trans"/>
</dbReference>
<dbReference type="Proteomes" id="UP000230069">
    <property type="component" value="Unassembled WGS sequence"/>
</dbReference>
<evidence type="ECO:0000313" key="6">
    <source>
        <dbReference type="EMBL" id="PIA52098.1"/>
    </source>
</evidence>
<dbReference type="InterPro" id="IPR058980">
    <property type="entry name" value="Glyco_transf_N"/>
</dbReference>
<comment type="similarity">
    <text evidence="1 3">Belongs to the UDP-glycosyltransferase family.</text>
</comment>
<evidence type="ECO:0000259" key="5">
    <source>
        <dbReference type="Pfam" id="PF26168"/>
    </source>
</evidence>
<dbReference type="FunCoup" id="A0A2G5E8K4">
    <property type="interactions" value="397"/>
</dbReference>
<dbReference type="OrthoDB" id="5835829at2759"/>
<evidence type="ECO:0000256" key="4">
    <source>
        <dbReference type="RuleBase" id="RU362057"/>
    </source>
</evidence>
<dbReference type="PANTHER" id="PTHR11926">
    <property type="entry name" value="GLUCOSYL/GLUCURONOSYL TRANSFERASES"/>
    <property type="match status" value="1"/>
</dbReference>
<dbReference type="Gene3D" id="3.40.50.2000">
    <property type="entry name" value="Glycogen Phosphorylase B"/>
    <property type="match status" value="2"/>
</dbReference>
<organism evidence="6 7">
    <name type="scientific">Aquilegia coerulea</name>
    <name type="common">Rocky mountain columbine</name>
    <dbReference type="NCBI Taxonomy" id="218851"/>
    <lineage>
        <taxon>Eukaryota</taxon>
        <taxon>Viridiplantae</taxon>
        <taxon>Streptophyta</taxon>
        <taxon>Embryophyta</taxon>
        <taxon>Tracheophyta</taxon>
        <taxon>Spermatophyta</taxon>
        <taxon>Magnoliopsida</taxon>
        <taxon>Ranunculales</taxon>
        <taxon>Ranunculaceae</taxon>
        <taxon>Thalictroideae</taxon>
        <taxon>Aquilegia</taxon>
    </lineage>
</organism>